<dbReference type="Pfam" id="PF02326">
    <property type="entry name" value="YMF19"/>
    <property type="match status" value="1"/>
</dbReference>
<gene>
    <name evidence="9" type="primary">atp8</name>
</gene>
<feature type="domain" description="ATP synthase YMF19-like N-terminal" evidence="8">
    <location>
        <begin position="2"/>
        <end position="51"/>
    </location>
</feature>
<feature type="transmembrane region" description="Helical" evidence="7">
    <location>
        <begin position="12"/>
        <end position="32"/>
    </location>
</feature>
<evidence type="ECO:0000256" key="2">
    <source>
        <dbReference type="ARBA" id="ARBA00022692"/>
    </source>
</evidence>
<reference evidence="9" key="1">
    <citation type="journal article" date="2012" name="Genome Biol. Evol.">
        <title>Evolution of linear mitochondrial genomes in medusozoan cnidarians.</title>
        <authorList>
            <person name="Kayal E."/>
            <person name="Bentlage B."/>
            <person name="Collins A.G."/>
            <person name="Kayal M."/>
            <person name="Pirro S."/>
            <person name="Lavrov D.V."/>
        </authorList>
    </citation>
    <scope>NUCLEOTIDE SEQUENCE</scope>
</reference>
<keyword evidence="6" id="KW-0066">ATP synthesis</keyword>
<comment type="subcellular location">
    <subcellularLocation>
        <location evidence="1">Mitochondrion membrane</location>
    </subcellularLocation>
</comment>
<geneLocation type="mitochondrion" evidence="9"/>
<keyword evidence="2 7" id="KW-0812">Transmembrane</keyword>
<keyword evidence="9" id="KW-0378">Hydrolase</keyword>
<sequence length="67" mass="7852">MPQLDFVIYFNQYIWLIAILSLCIIMMLKTILPNIKANLSSRVSVVIVEEKIKNHKEFIVFKKLLSV</sequence>
<proteinExistence type="predicted"/>
<dbReference type="AlphaFoldDB" id="G9ISG2"/>
<accession>G9ISG2</accession>
<protein>
    <submittedName>
        <fullName evidence="9">ATP synthase F0 subunit 8</fullName>
        <ecNumber evidence="9">3.6.3.14</ecNumber>
    </submittedName>
</protein>
<keyword evidence="5 7" id="KW-0472">Membrane</keyword>
<evidence type="ECO:0000256" key="3">
    <source>
        <dbReference type="ARBA" id="ARBA00022989"/>
    </source>
</evidence>
<evidence type="ECO:0000256" key="1">
    <source>
        <dbReference type="ARBA" id="ARBA00004325"/>
    </source>
</evidence>
<dbReference type="EMBL" id="JN700937">
    <property type="protein sequence ID" value="AER54488.1"/>
    <property type="molecule type" value="Genomic_DNA"/>
</dbReference>
<dbReference type="EC" id="3.6.3.14" evidence="9"/>
<dbReference type="GO" id="GO:0016787">
    <property type="term" value="F:hydrolase activity"/>
    <property type="evidence" value="ECO:0007669"/>
    <property type="project" value="UniProtKB-KW"/>
</dbReference>
<name>G9ISG2_CYACP</name>
<keyword evidence="4 9" id="KW-0496">Mitochondrion</keyword>
<evidence type="ECO:0000256" key="4">
    <source>
        <dbReference type="ARBA" id="ARBA00023128"/>
    </source>
</evidence>
<dbReference type="GO" id="GO:0006754">
    <property type="term" value="P:ATP biosynthetic process"/>
    <property type="evidence" value="ECO:0007669"/>
    <property type="project" value="UniProtKB-KW"/>
</dbReference>
<keyword evidence="3 7" id="KW-1133">Transmembrane helix</keyword>
<evidence type="ECO:0000256" key="6">
    <source>
        <dbReference type="ARBA" id="ARBA00023310"/>
    </source>
</evidence>
<evidence type="ECO:0000256" key="7">
    <source>
        <dbReference type="SAM" id="Phobius"/>
    </source>
</evidence>
<organism evidence="9">
    <name type="scientific">Cyanea capillata</name>
    <name type="common">Lion's mane jellyfish</name>
    <name type="synonym">Cyanea arctica</name>
    <dbReference type="NCBI Taxonomy" id="27804"/>
    <lineage>
        <taxon>Eukaryota</taxon>
        <taxon>Metazoa</taxon>
        <taxon>Cnidaria</taxon>
        <taxon>Scyphozoa</taxon>
        <taxon>Semaeostomeae</taxon>
        <taxon>Cyaneidae</taxon>
        <taxon>Cyanea</taxon>
    </lineage>
</organism>
<dbReference type="GO" id="GO:0031966">
    <property type="term" value="C:mitochondrial membrane"/>
    <property type="evidence" value="ECO:0007669"/>
    <property type="project" value="UniProtKB-SubCell"/>
</dbReference>
<evidence type="ECO:0000259" key="8">
    <source>
        <dbReference type="Pfam" id="PF02326"/>
    </source>
</evidence>
<evidence type="ECO:0000256" key="5">
    <source>
        <dbReference type="ARBA" id="ARBA00023136"/>
    </source>
</evidence>
<evidence type="ECO:0000313" key="9">
    <source>
        <dbReference type="EMBL" id="AER54488.1"/>
    </source>
</evidence>
<dbReference type="InterPro" id="IPR003319">
    <property type="entry name" value="YMF19-like_N"/>
</dbReference>